<dbReference type="KEGG" id="vpo:Kpol_1027p18"/>
<evidence type="ECO:0000256" key="2">
    <source>
        <dbReference type="ARBA" id="ARBA00022771"/>
    </source>
</evidence>
<feature type="domain" description="AN1-type" evidence="5">
    <location>
        <begin position="11"/>
        <end position="57"/>
    </location>
</feature>
<evidence type="ECO:0000313" key="6">
    <source>
        <dbReference type="EMBL" id="EDO15444.1"/>
    </source>
</evidence>
<dbReference type="HOGENOM" id="CLU_052358_2_1_1"/>
<dbReference type="PANTHER" id="PTHR14677">
    <property type="entry name" value="ARSENITE INDUCUBLE RNA ASSOCIATED PROTEIN AIP-1-RELATED"/>
    <property type="match status" value="1"/>
</dbReference>
<dbReference type="OrthoDB" id="431929at2759"/>
<dbReference type="Pfam" id="PF25327">
    <property type="entry name" value="UBL_ZFAND1"/>
    <property type="match status" value="1"/>
</dbReference>
<dbReference type="AlphaFoldDB" id="A7TQM3"/>
<evidence type="ECO:0000256" key="3">
    <source>
        <dbReference type="ARBA" id="ARBA00022833"/>
    </source>
</evidence>
<dbReference type="SUPFAM" id="SSF118310">
    <property type="entry name" value="AN1-like Zinc finger"/>
    <property type="match status" value="1"/>
</dbReference>
<dbReference type="GO" id="GO:0043161">
    <property type="term" value="P:proteasome-mediated ubiquitin-dependent protein catabolic process"/>
    <property type="evidence" value="ECO:0007669"/>
    <property type="project" value="EnsemblFungi"/>
</dbReference>
<reference evidence="6 7" key="1">
    <citation type="journal article" date="2007" name="Proc. Natl. Acad. Sci. U.S.A.">
        <title>Independent sorting-out of thousands of duplicated gene pairs in two yeast species descended from a whole-genome duplication.</title>
        <authorList>
            <person name="Scannell D.R."/>
            <person name="Frank A.C."/>
            <person name="Conant G.C."/>
            <person name="Byrne K.P."/>
            <person name="Woolfit M."/>
            <person name="Wolfe K.H."/>
        </authorList>
    </citation>
    <scope>NUCLEOTIDE SEQUENCE [LARGE SCALE GENOMIC DNA]</scope>
    <source>
        <strain evidence="7">ATCC 22028 / DSM 70294 / BCRC 21397 / CBS 2163 / NBRC 10782 / NRRL Y-8283 / UCD 57-17</strain>
    </source>
</reference>
<dbReference type="InterPro" id="IPR000058">
    <property type="entry name" value="Znf_AN1"/>
</dbReference>
<name>A7TQM3_VANPO</name>
<dbReference type="Gene3D" id="4.10.1110.10">
    <property type="entry name" value="AN1-like Zinc finger"/>
    <property type="match status" value="1"/>
</dbReference>
<dbReference type="InParanoid" id="A7TQM3"/>
<evidence type="ECO:0000256" key="4">
    <source>
        <dbReference type="PROSITE-ProRule" id="PRU00449"/>
    </source>
</evidence>
<protein>
    <recommendedName>
        <fullName evidence="5">AN1-type domain-containing protein</fullName>
    </recommendedName>
</protein>
<evidence type="ECO:0000259" key="5">
    <source>
        <dbReference type="PROSITE" id="PS51039"/>
    </source>
</evidence>
<dbReference type="EMBL" id="DS480460">
    <property type="protein sequence ID" value="EDO15444.1"/>
    <property type="molecule type" value="Genomic_DNA"/>
</dbReference>
<dbReference type="PhylomeDB" id="A7TQM3"/>
<organism evidence="7">
    <name type="scientific">Vanderwaltozyma polyspora (strain ATCC 22028 / DSM 70294 / BCRC 21397 / CBS 2163 / NBRC 10782 / NRRL Y-8283 / UCD 57-17)</name>
    <name type="common">Kluyveromyces polysporus</name>
    <dbReference type="NCBI Taxonomy" id="436907"/>
    <lineage>
        <taxon>Eukaryota</taxon>
        <taxon>Fungi</taxon>
        <taxon>Dikarya</taxon>
        <taxon>Ascomycota</taxon>
        <taxon>Saccharomycotina</taxon>
        <taxon>Saccharomycetes</taxon>
        <taxon>Saccharomycetales</taxon>
        <taxon>Saccharomycetaceae</taxon>
        <taxon>Vanderwaltozyma</taxon>
    </lineage>
</organism>
<evidence type="ECO:0000256" key="1">
    <source>
        <dbReference type="ARBA" id="ARBA00022723"/>
    </source>
</evidence>
<dbReference type="PROSITE" id="PS51039">
    <property type="entry name" value="ZF_AN1"/>
    <property type="match status" value="1"/>
</dbReference>
<keyword evidence="2 4" id="KW-0863">Zinc-finger</keyword>
<keyword evidence="3" id="KW-0862">Zinc</keyword>
<dbReference type="GO" id="GO:0070628">
    <property type="term" value="F:proteasome binding"/>
    <property type="evidence" value="ECO:0007669"/>
    <property type="project" value="EnsemblFungi"/>
</dbReference>
<evidence type="ECO:0000313" key="7">
    <source>
        <dbReference type="Proteomes" id="UP000000267"/>
    </source>
</evidence>
<accession>A7TQM3</accession>
<keyword evidence="7" id="KW-1185">Reference proteome</keyword>
<dbReference type="Proteomes" id="UP000000267">
    <property type="component" value="Unassembled WGS sequence"/>
</dbReference>
<dbReference type="InterPro" id="IPR035896">
    <property type="entry name" value="AN1-like_Znf"/>
</dbReference>
<dbReference type="FunCoup" id="A7TQM3">
    <property type="interactions" value="227"/>
</dbReference>
<proteinExistence type="predicted"/>
<dbReference type="GO" id="GO:1903843">
    <property type="term" value="P:cellular response to arsenite ion"/>
    <property type="evidence" value="ECO:0007669"/>
    <property type="project" value="EnsemblFungi"/>
</dbReference>
<dbReference type="InterPro" id="IPR057358">
    <property type="entry name" value="UBL_ZFAND1-like"/>
</dbReference>
<gene>
    <name evidence="6" type="ORF">Kpol_1027p18</name>
</gene>
<dbReference type="OMA" id="RQYCLKH"/>
<dbReference type="GO" id="GO:0005737">
    <property type="term" value="C:cytoplasm"/>
    <property type="evidence" value="ECO:0007669"/>
    <property type="project" value="TreeGrafter"/>
</dbReference>
<dbReference type="GeneID" id="5543519"/>
<dbReference type="eggNOG" id="KOG3183">
    <property type="taxonomic scope" value="Eukaryota"/>
</dbReference>
<dbReference type="STRING" id="436907.A7TQM3"/>
<keyword evidence="1" id="KW-0479">Metal-binding</keyword>
<dbReference type="GO" id="GO:0035617">
    <property type="term" value="P:stress granule disassembly"/>
    <property type="evidence" value="ECO:0007669"/>
    <property type="project" value="EnsemblFungi"/>
</dbReference>
<dbReference type="SMART" id="SM00154">
    <property type="entry name" value="ZnF_AN1"/>
    <property type="match status" value="1"/>
</dbReference>
<dbReference type="RefSeq" id="XP_001643302.1">
    <property type="nucleotide sequence ID" value="XM_001643252.1"/>
</dbReference>
<dbReference type="GO" id="GO:0008270">
    <property type="term" value="F:zinc ion binding"/>
    <property type="evidence" value="ECO:0007669"/>
    <property type="project" value="UniProtKB-KW"/>
</dbReference>
<sequence length="263" mass="30327">MDISNDKTGMLEVGTHCAYCKQLDFLAFHCKYCDKDFCTKHRSQESHHCTELNNEPIDQGKVDIRDKGGAYFESLLPEKGSTRVQQGNEKVKQQLRDTDKDIKPVKEKIKNKSALDKILKFFQKKKSENYKQVSSRKNSSNKVIQLANLKKEAIGDNKIPIANRTYIDCYYVDKGNNDDPKKTSLYTNKTWSIGRLLDYIAIQLKVKNVNNNVNSDESEILYLYKKVEGDQLSFKRLQPSDRISNVIKDLDVLYLVRGEELSL</sequence>
<dbReference type="Pfam" id="PF01428">
    <property type="entry name" value="zf-AN1"/>
    <property type="match status" value="1"/>
</dbReference>
<dbReference type="PANTHER" id="PTHR14677:SF40">
    <property type="entry name" value="CDC48-ASSOCIATED UBIQUITIN-LIKE_ZINC FINGER PROTEIN 1"/>
    <property type="match status" value="1"/>
</dbReference>